<keyword evidence="1 3" id="KW-0378">Hydrolase</keyword>
<accession>A0A3R8S2A8</accession>
<dbReference type="Gene3D" id="3.40.50.1820">
    <property type="entry name" value="alpha/beta hydrolase"/>
    <property type="match status" value="1"/>
</dbReference>
<dbReference type="InterPro" id="IPR029058">
    <property type="entry name" value="AB_hydrolase_fold"/>
</dbReference>
<sequence length="288" mass="30827">MALAALALLAGCSPVKLINAITPDDTFALTRDVSFGPLPANQVDVYRPLGTPPPGGWPVVVFIHGGSWQTGGRDQYKFLGEALASRGIVLMASSYRLYPEVRYPDFLPDSARAVAYALGHAGRHGGNPRKVLVMGHSAGAYNAAMVALDDRWLAQQGHHITELAGWVGLAGPYDFIPIKDRSVQPVFHHPDVPPDSQPVAHVSAQSPPTFLGVADFDAQVNPDTNSGHLATRLESQGVPVVFKRYGGVDHLTLIGAFSRPLHRMAPVLDDVAAFVQTMPEAPIKNGPR</sequence>
<dbReference type="InterPro" id="IPR049492">
    <property type="entry name" value="BD-FAE-like_dom"/>
</dbReference>
<dbReference type="Pfam" id="PF20434">
    <property type="entry name" value="BD-FAE"/>
    <property type="match status" value="1"/>
</dbReference>
<dbReference type="SUPFAM" id="SSF53474">
    <property type="entry name" value="alpha/beta-Hydrolases"/>
    <property type="match status" value="1"/>
</dbReference>
<feature type="domain" description="BD-FAE-like" evidence="2">
    <location>
        <begin position="44"/>
        <end position="231"/>
    </location>
</feature>
<evidence type="ECO:0000256" key="1">
    <source>
        <dbReference type="ARBA" id="ARBA00022801"/>
    </source>
</evidence>
<organism evidence="3 4">
    <name type="scientific">Aquabacterium soli</name>
    <dbReference type="NCBI Taxonomy" id="2493092"/>
    <lineage>
        <taxon>Bacteria</taxon>
        <taxon>Pseudomonadati</taxon>
        <taxon>Pseudomonadota</taxon>
        <taxon>Betaproteobacteria</taxon>
        <taxon>Burkholderiales</taxon>
        <taxon>Aquabacterium</taxon>
    </lineage>
</organism>
<reference evidence="3 4" key="1">
    <citation type="submission" date="2018-12" db="EMBL/GenBank/DDBJ databases">
        <title>The whole draft genome of Aquabacterium sp. SJQ9.</title>
        <authorList>
            <person name="Sun L."/>
            <person name="Gao X."/>
            <person name="Chen W."/>
            <person name="Huang K."/>
        </authorList>
    </citation>
    <scope>NUCLEOTIDE SEQUENCE [LARGE SCALE GENOMIC DNA]</scope>
    <source>
        <strain evidence="3 4">SJQ9</strain>
    </source>
</reference>
<protein>
    <submittedName>
        <fullName evidence="3">Alpha/beta hydrolase</fullName>
    </submittedName>
</protein>
<comment type="caution">
    <text evidence="3">The sequence shown here is derived from an EMBL/GenBank/DDBJ whole genome shotgun (WGS) entry which is preliminary data.</text>
</comment>
<proteinExistence type="predicted"/>
<dbReference type="EMBL" id="RSED01000010">
    <property type="protein sequence ID" value="RRS03803.1"/>
    <property type="molecule type" value="Genomic_DNA"/>
</dbReference>
<name>A0A3R8S2A8_9BURK</name>
<dbReference type="GO" id="GO:0016787">
    <property type="term" value="F:hydrolase activity"/>
    <property type="evidence" value="ECO:0007669"/>
    <property type="project" value="UniProtKB-KW"/>
</dbReference>
<evidence type="ECO:0000313" key="4">
    <source>
        <dbReference type="Proteomes" id="UP000269265"/>
    </source>
</evidence>
<keyword evidence="4" id="KW-1185">Reference proteome</keyword>
<dbReference type="AlphaFoldDB" id="A0A3R8S2A8"/>
<dbReference type="Proteomes" id="UP000269265">
    <property type="component" value="Unassembled WGS sequence"/>
</dbReference>
<evidence type="ECO:0000259" key="2">
    <source>
        <dbReference type="Pfam" id="PF20434"/>
    </source>
</evidence>
<gene>
    <name evidence="3" type="ORF">EIP75_14505</name>
</gene>
<dbReference type="OrthoDB" id="9771666at2"/>
<dbReference type="InterPro" id="IPR050300">
    <property type="entry name" value="GDXG_lipolytic_enzyme"/>
</dbReference>
<dbReference type="PANTHER" id="PTHR48081">
    <property type="entry name" value="AB HYDROLASE SUPERFAMILY PROTEIN C4A8.06C"/>
    <property type="match status" value="1"/>
</dbReference>
<dbReference type="PANTHER" id="PTHR48081:SF9">
    <property type="entry name" value="CARBOXYLESTERASE"/>
    <property type="match status" value="1"/>
</dbReference>
<evidence type="ECO:0000313" key="3">
    <source>
        <dbReference type="EMBL" id="RRS03803.1"/>
    </source>
</evidence>